<dbReference type="OrthoDB" id="2006207at2759"/>
<sequence length="831" mass="93924">MWDRFQEKMLIPPFEFNLRFWFGILDSGDFGGRPLGGDPYEMVEGRSSLSRESGLEILKRKRLERMKLSALPERSNVAVTLSRSGGDAMKASTSYGNRMYTDASSSAGGLQKGAFSKSKVKRFDMSNLEWIDSIPECPVFYPTKEEFDDPLVFLQKVAPTASKYGICKIISPICASVPAGAVLMKEQGGFKFTTRVQPLRLSEWSNDDKITFFMSGRKYTFRDFEKMANKEFARRYSSAGCLPAKYLEEQFWQEIAFGKTEFVEYACDIDGSAFSTSPNDKLGKSKWNLKRFSRLPKSVLRLLRSSIPGGNRSYVIHWDAIYINYQHCGASKTWYGIPGDSALDFEAVAKEHVYKHEILSKGDDAAFDVLLGKTTMFSPKLLLDHHVPVYKAVQRPGEFIITFPRAYHAGFSHGFNCGEAVNFATGDWFPLGGAASQIYAFLNRMPLLPYEELLCKEAMLLSKNLKDLNLQGANSRNEDLPSQRCIEVSFVKLIRFQHHARWWLWKLGARAFYSSSFPSALLCSICKRDCYVAYVICNCNHGPICLHHEKEIVSCHCGSSRSIALRADLFELEAVAKRFEQEGIVEEVEKQLLEPAHDDYKPYCEIKFEEGIKYEVTQDCKPSPSSTFPARKECFTPVDNYPQRVASYGHGSSESAASDICFDGYEAGSNIAVVQCSDDSDSEIFRVKRRSTVNAEEMTRMGSRFPEKQAFKRLKKRNSDASNEVHTRSWVGEGGSSSLKIKHHQSLDSMSDIKLAKHKEIGERNSYEHSGWNNFAHHLPDSMTSSSHGLCPKRLKVRGPSAGGIYDESSSCFRLPESKENVRRHFSHNMT</sequence>
<evidence type="ECO:0000313" key="5">
    <source>
        <dbReference type="EMBL" id="KAG0472807.1"/>
    </source>
</evidence>
<evidence type="ECO:0000259" key="4">
    <source>
        <dbReference type="PROSITE" id="PS51184"/>
    </source>
</evidence>
<reference evidence="5 6" key="1">
    <citation type="journal article" date="2020" name="Nat. Food">
        <title>A phased Vanilla planifolia genome enables genetic improvement of flavour and production.</title>
        <authorList>
            <person name="Hasing T."/>
            <person name="Tang H."/>
            <person name="Brym M."/>
            <person name="Khazi F."/>
            <person name="Huang T."/>
            <person name="Chambers A.H."/>
        </authorList>
    </citation>
    <scope>NUCLEOTIDE SEQUENCE [LARGE SCALE GENOMIC DNA]</scope>
    <source>
        <tissue evidence="5">Leaf</tissue>
    </source>
</reference>
<dbReference type="GO" id="GO:0005634">
    <property type="term" value="C:nucleus"/>
    <property type="evidence" value="ECO:0007669"/>
    <property type="project" value="TreeGrafter"/>
</dbReference>
<dbReference type="Proteomes" id="UP000636800">
    <property type="component" value="Chromosome 7"/>
</dbReference>
<evidence type="ECO:0000256" key="1">
    <source>
        <dbReference type="ARBA" id="ARBA00022723"/>
    </source>
</evidence>
<organism evidence="5 6">
    <name type="scientific">Vanilla planifolia</name>
    <name type="common">Vanilla</name>
    <dbReference type="NCBI Taxonomy" id="51239"/>
    <lineage>
        <taxon>Eukaryota</taxon>
        <taxon>Viridiplantae</taxon>
        <taxon>Streptophyta</taxon>
        <taxon>Embryophyta</taxon>
        <taxon>Tracheophyta</taxon>
        <taxon>Spermatophyta</taxon>
        <taxon>Magnoliopsida</taxon>
        <taxon>Liliopsida</taxon>
        <taxon>Asparagales</taxon>
        <taxon>Orchidaceae</taxon>
        <taxon>Vanilloideae</taxon>
        <taxon>Vanilleae</taxon>
        <taxon>Vanilla</taxon>
    </lineage>
</organism>
<dbReference type="GO" id="GO:0046872">
    <property type="term" value="F:metal ion binding"/>
    <property type="evidence" value="ECO:0007669"/>
    <property type="project" value="UniProtKB-KW"/>
</dbReference>
<dbReference type="EMBL" id="JADCNL010000007">
    <property type="protein sequence ID" value="KAG0472807.1"/>
    <property type="molecule type" value="Genomic_DNA"/>
</dbReference>
<keyword evidence="6" id="KW-1185">Reference proteome</keyword>
<dbReference type="SMART" id="SM00558">
    <property type="entry name" value="JmjC"/>
    <property type="match status" value="1"/>
</dbReference>
<dbReference type="Pfam" id="PF02375">
    <property type="entry name" value="JmjN"/>
    <property type="match status" value="1"/>
</dbReference>
<dbReference type="PROSITE" id="PS51183">
    <property type="entry name" value="JMJN"/>
    <property type="match status" value="1"/>
</dbReference>
<dbReference type="GO" id="GO:0141052">
    <property type="term" value="F:histone H3 demethylase activity"/>
    <property type="evidence" value="ECO:0007669"/>
    <property type="project" value="UniProtKB-ARBA"/>
</dbReference>
<dbReference type="GO" id="GO:0010468">
    <property type="term" value="P:regulation of gene expression"/>
    <property type="evidence" value="ECO:0007669"/>
    <property type="project" value="TreeGrafter"/>
</dbReference>
<accession>A0A835USX9</accession>
<keyword evidence="1" id="KW-0479">Metal-binding</keyword>
<dbReference type="SMART" id="SM00545">
    <property type="entry name" value="JmjN"/>
    <property type="match status" value="1"/>
</dbReference>
<dbReference type="PANTHER" id="PTHR10694:SF33">
    <property type="entry name" value="LYSINE-SPECIFIC DEMETHYLASE 5"/>
    <property type="match status" value="1"/>
</dbReference>
<name>A0A835USX9_VANPL</name>
<evidence type="ECO:0000313" key="6">
    <source>
        <dbReference type="Proteomes" id="UP000636800"/>
    </source>
</evidence>
<gene>
    <name evidence="5" type="ORF">HPP92_014664</name>
</gene>
<dbReference type="AlphaFoldDB" id="A0A835USX9"/>
<dbReference type="InterPro" id="IPR004198">
    <property type="entry name" value="Znf_C5HC2"/>
</dbReference>
<dbReference type="Pfam" id="PF02928">
    <property type="entry name" value="zf-C5HC2"/>
    <property type="match status" value="1"/>
</dbReference>
<feature type="domain" description="JmjN" evidence="3">
    <location>
        <begin position="137"/>
        <end position="178"/>
    </location>
</feature>
<dbReference type="SUPFAM" id="SSF51197">
    <property type="entry name" value="Clavaminate synthase-like"/>
    <property type="match status" value="1"/>
</dbReference>
<dbReference type="Pfam" id="PF02373">
    <property type="entry name" value="JmjC"/>
    <property type="match status" value="1"/>
</dbReference>
<dbReference type="InterPro" id="IPR003349">
    <property type="entry name" value="JmjN"/>
</dbReference>
<evidence type="ECO:0000256" key="2">
    <source>
        <dbReference type="ARBA" id="ARBA00023004"/>
    </source>
</evidence>
<keyword evidence="2" id="KW-0408">Iron</keyword>
<evidence type="ECO:0000259" key="3">
    <source>
        <dbReference type="PROSITE" id="PS51183"/>
    </source>
</evidence>
<dbReference type="GO" id="GO:0000785">
    <property type="term" value="C:chromatin"/>
    <property type="evidence" value="ECO:0007669"/>
    <property type="project" value="TreeGrafter"/>
</dbReference>
<feature type="domain" description="JmjC" evidence="4">
    <location>
        <begin position="284"/>
        <end position="440"/>
    </location>
</feature>
<dbReference type="Gene3D" id="2.60.120.650">
    <property type="entry name" value="Cupin"/>
    <property type="match status" value="1"/>
</dbReference>
<dbReference type="InterPro" id="IPR003347">
    <property type="entry name" value="JmjC_dom"/>
</dbReference>
<dbReference type="PROSITE" id="PS51184">
    <property type="entry name" value="JMJC"/>
    <property type="match status" value="1"/>
</dbReference>
<dbReference type="PANTHER" id="PTHR10694">
    <property type="entry name" value="LYSINE-SPECIFIC DEMETHYLASE"/>
    <property type="match status" value="1"/>
</dbReference>
<comment type="caution">
    <text evidence="5">The sequence shown here is derived from an EMBL/GenBank/DDBJ whole genome shotgun (WGS) entry which is preliminary data.</text>
</comment>
<protein>
    <submittedName>
        <fullName evidence="5">Uncharacterized protein</fullName>
    </submittedName>
</protein>
<proteinExistence type="predicted"/>